<feature type="signal peptide" evidence="1">
    <location>
        <begin position="1"/>
        <end position="25"/>
    </location>
</feature>
<dbReference type="EMBL" id="JACJII010000001">
    <property type="protein sequence ID" value="MBA9007475.1"/>
    <property type="molecule type" value="Genomic_DNA"/>
</dbReference>
<dbReference type="Proteomes" id="UP000539313">
    <property type="component" value="Unassembled WGS sequence"/>
</dbReference>
<evidence type="ECO:0000313" key="3">
    <source>
        <dbReference type="Proteomes" id="UP000539313"/>
    </source>
</evidence>
<proteinExistence type="predicted"/>
<gene>
    <name evidence="2" type="ORF">HNR21_006357</name>
</gene>
<keyword evidence="3" id="KW-1185">Reference proteome</keyword>
<feature type="chain" id="PRO_5039101463" description="Lipoprotein" evidence="1">
    <location>
        <begin position="26"/>
        <end position="258"/>
    </location>
</feature>
<organism evidence="2 3">
    <name type="scientific">Thermomonospora cellulosilytica</name>
    <dbReference type="NCBI Taxonomy" id="1411118"/>
    <lineage>
        <taxon>Bacteria</taxon>
        <taxon>Bacillati</taxon>
        <taxon>Actinomycetota</taxon>
        <taxon>Actinomycetes</taxon>
        <taxon>Streptosporangiales</taxon>
        <taxon>Thermomonosporaceae</taxon>
        <taxon>Thermomonospora</taxon>
    </lineage>
</organism>
<evidence type="ECO:0008006" key="4">
    <source>
        <dbReference type="Google" id="ProtNLM"/>
    </source>
</evidence>
<evidence type="ECO:0000256" key="1">
    <source>
        <dbReference type="SAM" id="SignalP"/>
    </source>
</evidence>
<comment type="caution">
    <text evidence="2">The sequence shown here is derived from an EMBL/GenBank/DDBJ whole genome shotgun (WGS) entry which is preliminary data.</text>
</comment>
<reference evidence="2 3" key="1">
    <citation type="submission" date="2020-08" db="EMBL/GenBank/DDBJ databases">
        <title>Sequencing the genomes of 1000 actinobacteria strains.</title>
        <authorList>
            <person name="Klenk H.-P."/>
        </authorList>
    </citation>
    <scope>NUCLEOTIDE SEQUENCE [LARGE SCALE GENOMIC DNA]</scope>
    <source>
        <strain evidence="2 3">DSM 45823</strain>
    </source>
</reference>
<accession>A0A7W3N4P4</accession>
<protein>
    <recommendedName>
        <fullName evidence="4">Lipoprotein</fullName>
    </recommendedName>
</protein>
<dbReference type="AlphaFoldDB" id="A0A7W3N4P4"/>
<dbReference type="PROSITE" id="PS51257">
    <property type="entry name" value="PROKAR_LIPOPROTEIN"/>
    <property type="match status" value="1"/>
</dbReference>
<name>A0A7W3N4P4_9ACTN</name>
<keyword evidence="1" id="KW-0732">Signal</keyword>
<dbReference type="RefSeq" id="WP_182708034.1">
    <property type="nucleotide sequence ID" value="NZ_JACJII010000001.1"/>
</dbReference>
<sequence>MRAAPGRTSGAVAAVLAVCAMAGCAGSPDAPDPVPASPAPDALVLRRHLSGGIGGIGLHGSVPDLSVYGDGRVIAVREDGARHEPLPRLQEYRLTPRALRRLIDDAFAAGLAEPRRVRRENVADAFTLTVRFGSAVTTIEHPGDDDPAVRFAERRLAPERWPRQDLAAPPGPYRVERLAALFHPQADDPGNVRRWPFTPPGTQERPCLVLQGRDAARALRIAEDTDGRTAWGDGGRAYTVRWRPLLPGEDGCADVTGP</sequence>
<evidence type="ECO:0000313" key="2">
    <source>
        <dbReference type="EMBL" id="MBA9007475.1"/>
    </source>
</evidence>